<keyword evidence="2" id="KW-1185">Reference proteome</keyword>
<evidence type="ECO:0000313" key="1">
    <source>
        <dbReference type="EMBL" id="KAJ9661402.1"/>
    </source>
</evidence>
<evidence type="ECO:0000313" key="2">
    <source>
        <dbReference type="Proteomes" id="UP001172386"/>
    </source>
</evidence>
<dbReference type="Proteomes" id="UP001172386">
    <property type="component" value="Unassembled WGS sequence"/>
</dbReference>
<organism evidence="1 2">
    <name type="scientific">Neophaeococcomyces mojaviensis</name>
    <dbReference type="NCBI Taxonomy" id="3383035"/>
    <lineage>
        <taxon>Eukaryota</taxon>
        <taxon>Fungi</taxon>
        <taxon>Dikarya</taxon>
        <taxon>Ascomycota</taxon>
        <taxon>Pezizomycotina</taxon>
        <taxon>Eurotiomycetes</taxon>
        <taxon>Chaetothyriomycetidae</taxon>
        <taxon>Chaetothyriales</taxon>
        <taxon>Chaetothyriales incertae sedis</taxon>
        <taxon>Neophaeococcomyces</taxon>
    </lineage>
</organism>
<comment type="caution">
    <text evidence="1">The sequence shown here is derived from an EMBL/GenBank/DDBJ whole genome shotgun (WGS) entry which is preliminary data.</text>
</comment>
<accession>A0ACC3AFF6</accession>
<sequence length="1252" mass="136186">MGYENHIDHVDTILDRDALGFKGDRHVQHTGTKPRVFRLPFVIAFNASLVVVSASVVGLWRMSKTSDGYNVSNVNHYLLTYGPTAILILFVAAWRQVDYHIKVLTPWHELSKSKAMATRSLLLDYLSTFQAVAFWSAIKNRHTTVILTTVGFVLLKVATLSSTGLLVLEPALVERHTEASLQSQIGSGSFNANTTTTTLTDQSLVYTTYGILAQNLQKPFGLGKGLAFSTFSAPGGMSASTKLRADVDAFVPSFTCQSANVTVELPLANTTEEHPKIGLQIQSPACSLRLLGTSINSLNPQKFRCPSRQLSGFIRTVDCPSSVFNATSGAYKLVMVADMRYAQTLNSSQAQKGLSQRVQASSWSTSVASTASLVCRLSYAMRRVQIQATADDLKGSAKINDSIRQNDSTLPNFTDDDLESLFRGALSASNEMFGDVITNSYASEYPDTFTMMMASVAGGSYENLLDSEFLSKAAGAVSTQLAAQIAHQYLRDNETTALPIETITSETHLKVSDVSAWSVVGTLACTLFVSITVAMLCRESPSMFRDGRVGWLASLLPNTDSVLTRNLITSQSYTESQLRKSLSDARVNLVQPNELTGGISMEITVELTHRSPAKQPWWHPLTISKAALAALCIATIGTIAALEAIQRVSDASHGFITLSDEDSAWSIAYTHYLPALTILLLASMFNCLDFNVLILSPFSRLKKSTMLEELEHRPLIGQWPAAAVWASVKKRYSAAVASSLAAFVGSLMTIVVSGLYTTDVFYQAQSVPLRVVDSFLPAWSHSVSNDSGAAVLSSLTENLNLPDSLGTFDQIAVPSLSLDGQTVTAMNTTLEAELPVWRAHLDCESLTTSNYSVQSSQNRIQNTVTVNATYGLPPECTRGGSNGTDSVLKFVQSFNFPTMQNNTFVGKMLDLHVGPYDPVQGSSQGESTFPGAMNDNPNDCPSLAFIYGFVDMNGTDGSTPDSVAVQVCYQKLQRVNATFHFLDSNFTVDSVRPPQVDEKSVEHVSNSTNVTRYVADSLHATAFQYRIQSHFDGAFSLFNTSTENPWSSLVAGSDPTVDNFFQGVIFGRVPIPFEYMKLENQDQKTAVDQGILAFYRRYMAKAISLNMRSASTELNKFDNGNANDTFAMAIAPQAVATRRVVQHNSSKIVLQSMLGFMLACVVVSLLTIKLYELLPATANPCTIWGQMSILAGSNLCDGKSDELGALIDNGGSGWKGRTRVHSGQCQSIHAKLGWWDTNDGAIRYGIDVVEEQ</sequence>
<protein>
    <submittedName>
        <fullName evidence="1">Uncharacterized protein</fullName>
    </submittedName>
</protein>
<name>A0ACC3AFF6_9EURO</name>
<gene>
    <name evidence="1" type="ORF">H2198_001970</name>
</gene>
<dbReference type="EMBL" id="JAPDRQ010000023">
    <property type="protein sequence ID" value="KAJ9661402.1"/>
    <property type="molecule type" value="Genomic_DNA"/>
</dbReference>
<proteinExistence type="predicted"/>
<reference evidence="1" key="1">
    <citation type="submission" date="2022-10" db="EMBL/GenBank/DDBJ databases">
        <title>Culturing micro-colonial fungi from biological soil crusts in the Mojave desert and describing Neophaeococcomyces mojavensis, and introducing the new genera and species Taxawa tesnikishii.</title>
        <authorList>
            <person name="Kurbessoian T."/>
            <person name="Stajich J.E."/>
        </authorList>
    </citation>
    <scope>NUCLEOTIDE SEQUENCE</scope>
    <source>
        <strain evidence="1">JES_112</strain>
    </source>
</reference>